<accession>A0A2X2RFA5</accession>
<proteinExistence type="predicted"/>
<organism evidence="1 2">
    <name type="scientific">Capnocytophaga ochracea</name>
    <dbReference type="NCBI Taxonomy" id="1018"/>
    <lineage>
        <taxon>Bacteria</taxon>
        <taxon>Pseudomonadati</taxon>
        <taxon>Bacteroidota</taxon>
        <taxon>Flavobacteriia</taxon>
        <taxon>Flavobacteriales</taxon>
        <taxon>Flavobacteriaceae</taxon>
        <taxon>Capnocytophaga</taxon>
    </lineage>
</organism>
<evidence type="ECO:0000313" key="2">
    <source>
        <dbReference type="Proteomes" id="UP000249891"/>
    </source>
</evidence>
<dbReference type="Proteomes" id="UP000249891">
    <property type="component" value="Unassembled WGS sequence"/>
</dbReference>
<dbReference type="EMBL" id="UARG01000017">
    <property type="protein sequence ID" value="SQA77834.1"/>
    <property type="molecule type" value="Genomic_DNA"/>
</dbReference>
<evidence type="ECO:0008006" key="3">
    <source>
        <dbReference type="Google" id="ProtNLM"/>
    </source>
</evidence>
<evidence type="ECO:0000313" key="1">
    <source>
        <dbReference type="EMBL" id="SQA77834.1"/>
    </source>
</evidence>
<dbReference type="RefSeq" id="WP_128091198.1">
    <property type="nucleotide sequence ID" value="NZ_UARG01000017.1"/>
</dbReference>
<dbReference type="PROSITE" id="PS51257">
    <property type="entry name" value="PROKAR_LIPOPROTEIN"/>
    <property type="match status" value="1"/>
</dbReference>
<sequence>MRRAYATYIINIIVTTVIVLSCNKEDRATETNYQAIVKENFTDPYKQHENIEVDDYIPYTITIEDSDTNSENAEYRFTPVYEGQSYHQMLWKDFGLYVSNEDKITFKEEKYISFSKKGTHHFYIRPFVPGTFKHTYELQKFVGGEAIGKPIKLNISFNAVNVKVVIMDSFAFLYVNDGENETDRYLSPEGITQYYKIVTRYKKNGETARTVIEGILREDGWGYIFESAGFTGTITIEAFEQLTIEQKSGDLPPFVIDYYNIKVENWN</sequence>
<name>A0A2X2RFA5_CAPOC</name>
<reference evidence="1 2" key="1">
    <citation type="submission" date="2018-06" db="EMBL/GenBank/DDBJ databases">
        <authorList>
            <consortium name="Pathogen Informatics"/>
            <person name="Doyle S."/>
        </authorList>
    </citation>
    <scope>NUCLEOTIDE SEQUENCE [LARGE SCALE GENOMIC DNA]</scope>
    <source>
        <strain evidence="1 2">NCTC11546</strain>
    </source>
</reference>
<dbReference type="AlphaFoldDB" id="A0A2X2RFA5"/>
<protein>
    <recommendedName>
        <fullName evidence="3">Lipoprotein</fullName>
    </recommendedName>
</protein>
<gene>
    <name evidence="1" type="ORF">NCTC11546_01054</name>
</gene>